<feature type="region of interest" description="Disordered" evidence="13">
    <location>
        <begin position="176"/>
        <end position="197"/>
    </location>
</feature>
<comment type="similarity">
    <text evidence="3">Belongs to the cytochrome c oxidase subunit 5B family.</text>
</comment>
<dbReference type="FunFam" id="2.60.11.10:FF:000003">
    <property type="entry name" value="Cytochrome c oxidase subunit IV"/>
    <property type="match status" value="1"/>
</dbReference>
<feature type="compositionally biased region" description="Basic residues" evidence="13">
    <location>
        <begin position="184"/>
        <end position="196"/>
    </location>
</feature>
<name>A0A9P4GJF1_9PLEO</name>
<evidence type="ECO:0000313" key="15">
    <source>
        <dbReference type="Proteomes" id="UP000800039"/>
    </source>
</evidence>
<dbReference type="RefSeq" id="XP_040788783.1">
    <property type="nucleotide sequence ID" value="XM_040928867.1"/>
</dbReference>
<evidence type="ECO:0000256" key="12">
    <source>
        <dbReference type="PIRSR" id="PIRSR602124-2"/>
    </source>
</evidence>
<dbReference type="CDD" id="cd00924">
    <property type="entry name" value="Cyt_c_Oxidase_Vb"/>
    <property type="match status" value="1"/>
</dbReference>
<evidence type="ECO:0000256" key="9">
    <source>
        <dbReference type="ARBA" id="ARBA00023136"/>
    </source>
</evidence>
<dbReference type="GO" id="GO:0005743">
    <property type="term" value="C:mitochondrial inner membrane"/>
    <property type="evidence" value="ECO:0007669"/>
    <property type="project" value="UniProtKB-SubCell"/>
</dbReference>
<feature type="binding site" evidence="12">
    <location>
        <position position="138"/>
    </location>
    <ligand>
        <name>Zn(2+)</name>
        <dbReference type="ChEBI" id="CHEBI:29105"/>
    </ligand>
</feature>
<keyword evidence="6 12" id="KW-0862">Zinc</keyword>
<protein>
    <recommendedName>
        <fullName evidence="11">Cytochrome c oxidase subunit 4, mitochondrial</fullName>
    </recommendedName>
    <alternativeName>
        <fullName evidence="10">Cytochrome c oxidase polypeptide IV</fullName>
    </alternativeName>
</protein>
<evidence type="ECO:0000256" key="5">
    <source>
        <dbReference type="ARBA" id="ARBA00022792"/>
    </source>
</evidence>
<dbReference type="GO" id="GO:0006123">
    <property type="term" value="P:mitochondrial electron transport, cytochrome c to oxygen"/>
    <property type="evidence" value="ECO:0007669"/>
    <property type="project" value="InterPro"/>
</dbReference>
<accession>A0A9P4GJF1</accession>
<keyword evidence="7" id="KW-0809">Transit peptide</keyword>
<organism evidence="14 15">
    <name type="scientific">Cucurbitaria berberidis CBS 394.84</name>
    <dbReference type="NCBI Taxonomy" id="1168544"/>
    <lineage>
        <taxon>Eukaryota</taxon>
        <taxon>Fungi</taxon>
        <taxon>Dikarya</taxon>
        <taxon>Ascomycota</taxon>
        <taxon>Pezizomycotina</taxon>
        <taxon>Dothideomycetes</taxon>
        <taxon>Pleosporomycetidae</taxon>
        <taxon>Pleosporales</taxon>
        <taxon>Pleosporineae</taxon>
        <taxon>Cucurbitariaceae</taxon>
        <taxon>Cucurbitaria</taxon>
    </lineage>
</organism>
<comment type="caution">
    <text evidence="14">The sequence shown here is derived from an EMBL/GenBank/DDBJ whole genome shotgun (WGS) entry which is preliminary data.</text>
</comment>
<dbReference type="GO" id="GO:0046872">
    <property type="term" value="F:metal ion binding"/>
    <property type="evidence" value="ECO:0007669"/>
    <property type="project" value="UniProtKB-KW"/>
</dbReference>
<dbReference type="PROSITE" id="PS51359">
    <property type="entry name" value="COX5B_2"/>
    <property type="match status" value="1"/>
</dbReference>
<dbReference type="Gene3D" id="2.60.11.10">
    <property type="entry name" value="Cytochrome c oxidase, subunit Vb"/>
    <property type="match status" value="1"/>
</dbReference>
<dbReference type="SUPFAM" id="SSF57802">
    <property type="entry name" value="Rubredoxin-like"/>
    <property type="match status" value="1"/>
</dbReference>
<evidence type="ECO:0000256" key="7">
    <source>
        <dbReference type="ARBA" id="ARBA00022946"/>
    </source>
</evidence>
<dbReference type="InterPro" id="IPR002124">
    <property type="entry name" value="Cyt_c_oxidase_su5b"/>
</dbReference>
<evidence type="ECO:0000256" key="6">
    <source>
        <dbReference type="ARBA" id="ARBA00022833"/>
    </source>
</evidence>
<comment type="subcellular location">
    <subcellularLocation>
        <location evidence="1">Mitochondrion inner membrane</location>
        <topology evidence="1">Peripheral membrane protein</topology>
        <orientation evidence="1">Matrix side</orientation>
    </subcellularLocation>
</comment>
<dbReference type="OrthoDB" id="10249250at2759"/>
<keyword evidence="8" id="KW-0496">Mitochondrion</keyword>
<comment type="pathway">
    <text evidence="2">Energy metabolism; oxidative phosphorylation.</text>
</comment>
<dbReference type="GO" id="GO:0045277">
    <property type="term" value="C:respiratory chain complex IV"/>
    <property type="evidence" value="ECO:0007669"/>
    <property type="project" value="InterPro"/>
</dbReference>
<dbReference type="PANTHER" id="PTHR10122:SF0">
    <property type="entry name" value="CYTOCHROME C OXIDASE SUBUNIT 5B, ISOFORM A-RELATED"/>
    <property type="match status" value="1"/>
</dbReference>
<keyword evidence="5" id="KW-0999">Mitochondrion inner membrane</keyword>
<feature type="binding site" evidence="12">
    <location>
        <position position="146"/>
    </location>
    <ligand>
        <name>Zn(2+)</name>
        <dbReference type="ChEBI" id="CHEBI:29105"/>
    </ligand>
</feature>
<evidence type="ECO:0000256" key="11">
    <source>
        <dbReference type="ARBA" id="ARBA00070613"/>
    </source>
</evidence>
<evidence type="ECO:0000256" key="1">
    <source>
        <dbReference type="ARBA" id="ARBA00004443"/>
    </source>
</evidence>
<evidence type="ECO:0000256" key="2">
    <source>
        <dbReference type="ARBA" id="ARBA00004673"/>
    </source>
</evidence>
<keyword evidence="4 12" id="KW-0479">Metal-binding</keyword>
<evidence type="ECO:0000256" key="3">
    <source>
        <dbReference type="ARBA" id="ARBA00010292"/>
    </source>
</evidence>
<sequence length="210" mass="23243">MFVQRSAIAAARRVAPGALARRTFTTTFVRRRCTREPSYDKAGADKQAGNATGPRSLLEGYKKLDEIKSYDDLLAPGAKPGTVPTDAEQSTGLERLEIMGKMQGIDIFDMKPLDASRLGTMEDPITVNSAGDEQYVGCTGFPVDSHNAIWITLTREQPKSRCMECGSVYKMHYVGPEDDPHGHDHGHHPVNLHPRPKNMADFIKPEYSEL</sequence>
<dbReference type="PANTHER" id="PTHR10122">
    <property type="entry name" value="CYTOCHROME C OXIDASE SUBUNIT 5B, MITOCHONDRIAL"/>
    <property type="match status" value="1"/>
</dbReference>
<proteinExistence type="inferred from homology"/>
<dbReference type="GeneID" id="63846119"/>
<keyword evidence="9" id="KW-0472">Membrane</keyword>
<dbReference type="Proteomes" id="UP000800039">
    <property type="component" value="Unassembled WGS sequence"/>
</dbReference>
<feature type="binding site" evidence="12">
    <location>
        <position position="162"/>
    </location>
    <ligand>
        <name>Zn(2+)</name>
        <dbReference type="ChEBI" id="CHEBI:29105"/>
    </ligand>
</feature>
<reference evidence="14" key="1">
    <citation type="submission" date="2020-01" db="EMBL/GenBank/DDBJ databases">
        <authorList>
            <consortium name="DOE Joint Genome Institute"/>
            <person name="Haridas S."/>
            <person name="Albert R."/>
            <person name="Binder M."/>
            <person name="Bloem J."/>
            <person name="Labutti K."/>
            <person name="Salamov A."/>
            <person name="Andreopoulos B."/>
            <person name="Baker S.E."/>
            <person name="Barry K."/>
            <person name="Bills G."/>
            <person name="Bluhm B.H."/>
            <person name="Cannon C."/>
            <person name="Castanera R."/>
            <person name="Culley D.E."/>
            <person name="Daum C."/>
            <person name="Ezra D."/>
            <person name="Gonzalez J.B."/>
            <person name="Henrissat B."/>
            <person name="Kuo A."/>
            <person name="Liang C."/>
            <person name="Lipzen A."/>
            <person name="Lutzoni F."/>
            <person name="Magnuson J."/>
            <person name="Mondo S."/>
            <person name="Nolan M."/>
            <person name="Ohm R."/>
            <person name="Pangilinan J."/>
            <person name="Park H.-J."/>
            <person name="Ramirez L."/>
            <person name="Alfaro M."/>
            <person name="Sun H."/>
            <person name="Tritt A."/>
            <person name="Yoshinaga Y."/>
            <person name="Zwiers L.-H."/>
            <person name="Turgeon B.G."/>
            <person name="Goodwin S.B."/>
            <person name="Spatafora J.W."/>
            <person name="Crous P.W."/>
            <person name="Grigoriev I.V."/>
        </authorList>
    </citation>
    <scope>NUCLEOTIDE SEQUENCE</scope>
    <source>
        <strain evidence="14">CBS 394.84</strain>
    </source>
</reference>
<dbReference type="AlphaFoldDB" id="A0A9P4GJF1"/>
<evidence type="ECO:0000256" key="13">
    <source>
        <dbReference type="SAM" id="MobiDB-lite"/>
    </source>
</evidence>
<feature type="binding site" evidence="12">
    <location>
        <position position="165"/>
    </location>
    <ligand>
        <name>Zn(2+)</name>
        <dbReference type="ChEBI" id="CHEBI:29105"/>
    </ligand>
</feature>
<gene>
    <name evidence="14" type="ORF">K460DRAFT_286184</name>
</gene>
<evidence type="ECO:0000256" key="10">
    <source>
        <dbReference type="ARBA" id="ARBA00031366"/>
    </source>
</evidence>
<keyword evidence="15" id="KW-1185">Reference proteome</keyword>
<dbReference type="EMBL" id="ML976616">
    <property type="protein sequence ID" value="KAF1846220.1"/>
    <property type="molecule type" value="Genomic_DNA"/>
</dbReference>
<dbReference type="Pfam" id="PF01215">
    <property type="entry name" value="COX5B"/>
    <property type="match status" value="1"/>
</dbReference>
<evidence type="ECO:0000313" key="14">
    <source>
        <dbReference type="EMBL" id="KAF1846220.1"/>
    </source>
</evidence>
<evidence type="ECO:0000256" key="8">
    <source>
        <dbReference type="ARBA" id="ARBA00023128"/>
    </source>
</evidence>
<dbReference type="InterPro" id="IPR036972">
    <property type="entry name" value="Cyt_c_oxidase_su5b_sf"/>
</dbReference>
<evidence type="ECO:0000256" key="4">
    <source>
        <dbReference type="ARBA" id="ARBA00022723"/>
    </source>
</evidence>